<evidence type="ECO:0000313" key="3">
    <source>
        <dbReference type="Proteomes" id="UP000232122"/>
    </source>
</evidence>
<protein>
    <submittedName>
        <fullName evidence="1 2">Transcriptional regulator</fullName>
    </submittedName>
</protein>
<keyword evidence="3" id="KW-1185">Reference proteome</keyword>
<dbReference type="SUPFAM" id="SSF47413">
    <property type="entry name" value="lambda repressor-like DNA-binding domains"/>
    <property type="match status" value="1"/>
</dbReference>
<dbReference type="EMBL" id="NPEF01000465">
    <property type="protein sequence ID" value="PJZ90888.1"/>
    <property type="molecule type" value="Genomic_DNA"/>
</dbReference>
<reference evidence="1 3" key="2">
    <citation type="journal article" date="2018" name="Microb. Genom.">
        <title>Deciphering the unexplored Leptospira diversity from soils uncovers genomic evolution to virulence.</title>
        <authorList>
            <person name="Thibeaux R."/>
            <person name="Iraola G."/>
            <person name="Ferres I."/>
            <person name="Bierque E."/>
            <person name="Girault D."/>
            <person name="Soupe-Gilbert M.E."/>
            <person name="Picardeau M."/>
            <person name="Goarant C."/>
        </authorList>
    </citation>
    <scope>NUCLEOTIDE SEQUENCE [LARGE SCALE GENOMIC DNA]</scope>
    <source>
        <strain evidence="1 3">ATI7-C-A5</strain>
    </source>
</reference>
<gene>
    <name evidence="1" type="ORF">CH379_018380</name>
    <name evidence="2" type="ORF">CH379_21765</name>
</gene>
<evidence type="ECO:0000313" key="1">
    <source>
        <dbReference type="EMBL" id="MDV6237604.1"/>
    </source>
</evidence>
<dbReference type="RefSeq" id="WP_100747772.1">
    <property type="nucleotide sequence ID" value="NZ_NPEF02000028.1"/>
</dbReference>
<comment type="caution">
    <text evidence="2">The sequence shown here is derived from an EMBL/GenBank/DDBJ whole genome shotgun (WGS) entry which is preliminary data.</text>
</comment>
<organism evidence="2">
    <name type="scientific">Leptospira ellisii</name>
    <dbReference type="NCBI Taxonomy" id="2023197"/>
    <lineage>
        <taxon>Bacteria</taxon>
        <taxon>Pseudomonadati</taxon>
        <taxon>Spirochaetota</taxon>
        <taxon>Spirochaetia</taxon>
        <taxon>Leptospirales</taxon>
        <taxon>Leptospiraceae</taxon>
        <taxon>Leptospira</taxon>
    </lineage>
</organism>
<sequence length="133" mass="15061">MVNKTKEPGERLIEIIDFLALNQEAFADSLRTTQQTVSRWCSGKVEISYIVALGIEAEHKINRKWLLDGKGEMFISVESQKIQISILNKATEFIRKINATKGLQSFIEIFTSLSSQDQAIIQNMAKSLKNKSK</sequence>
<accession>A0A2N0BHZ9</accession>
<dbReference type="OrthoDB" id="345870at2"/>
<proteinExistence type="predicted"/>
<name>A0A2N0BHZ9_9LEPT</name>
<dbReference type="InterPro" id="IPR001387">
    <property type="entry name" value="Cro/C1-type_HTH"/>
</dbReference>
<reference evidence="1" key="3">
    <citation type="submission" date="2023-10" db="EMBL/GenBank/DDBJ databases">
        <authorList>
            <person name="Picardeau M."/>
            <person name="Thibeaux R."/>
        </authorList>
    </citation>
    <scope>NUCLEOTIDE SEQUENCE</scope>
    <source>
        <strain evidence="1">ATI7-C-A5</strain>
    </source>
</reference>
<evidence type="ECO:0000313" key="2">
    <source>
        <dbReference type="EMBL" id="PJZ90888.1"/>
    </source>
</evidence>
<dbReference type="EMBL" id="NPEF02000028">
    <property type="protein sequence ID" value="MDV6237604.1"/>
    <property type="molecule type" value="Genomic_DNA"/>
</dbReference>
<dbReference type="GO" id="GO:0003677">
    <property type="term" value="F:DNA binding"/>
    <property type="evidence" value="ECO:0007669"/>
    <property type="project" value="InterPro"/>
</dbReference>
<accession>A0A2N0B2W7</accession>
<dbReference type="Proteomes" id="UP000232122">
    <property type="component" value="Unassembled WGS sequence"/>
</dbReference>
<dbReference type="Gene3D" id="1.10.260.40">
    <property type="entry name" value="lambda repressor-like DNA-binding domains"/>
    <property type="match status" value="1"/>
</dbReference>
<dbReference type="AlphaFoldDB" id="A0A2N0BHZ9"/>
<dbReference type="CDD" id="cd00093">
    <property type="entry name" value="HTH_XRE"/>
    <property type="match status" value="1"/>
</dbReference>
<reference evidence="2" key="1">
    <citation type="submission" date="2017-07" db="EMBL/GenBank/DDBJ databases">
        <title>Leptospira spp. isolated from tropical soils.</title>
        <authorList>
            <person name="Thibeaux R."/>
            <person name="Iraola G."/>
            <person name="Ferres I."/>
            <person name="Bierque E."/>
            <person name="Girault D."/>
            <person name="Soupe-Gilbert M.-E."/>
            <person name="Picardeau M."/>
            <person name="Goarant C."/>
        </authorList>
    </citation>
    <scope>NUCLEOTIDE SEQUENCE [LARGE SCALE GENOMIC DNA]</scope>
    <source>
        <strain evidence="2">ATI7-C-A5</strain>
    </source>
</reference>
<dbReference type="InterPro" id="IPR010982">
    <property type="entry name" value="Lambda_DNA-bd_dom_sf"/>
</dbReference>